<organism evidence="3 4">
    <name type="scientific">Elysia crispata</name>
    <name type="common">lettuce slug</name>
    <dbReference type="NCBI Taxonomy" id="231223"/>
    <lineage>
        <taxon>Eukaryota</taxon>
        <taxon>Metazoa</taxon>
        <taxon>Spiralia</taxon>
        <taxon>Lophotrochozoa</taxon>
        <taxon>Mollusca</taxon>
        <taxon>Gastropoda</taxon>
        <taxon>Heterobranchia</taxon>
        <taxon>Euthyneura</taxon>
        <taxon>Panpulmonata</taxon>
        <taxon>Sacoglossa</taxon>
        <taxon>Placobranchoidea</taxon>
        <taxon>Plakobranchidae</taxon>
        <taxon>Elysia</taxon>
    </lineage>
</organism>
<dbReference type="InterPro" id="IPR004827">
    <property type="entry name" value="bZIP"/>
</dbReference>
<dbReference type="AlphaFoldDB" id="A0AAE0YQQ7"/>
<protein>
    <recommendedName>
        <fullName evidence="2">BZIP domain-containing protein</fullName>
    </recommendedName>
</protein>
<dbReference type="Proteomes" id="UP001283361">
    <property type="component" value="Unassembled WGS sequence"/>
</dbReference>
<reference evidence="3" key="1">
    <citation type="journal article" date="2023" name="G3 (Bethesda)">
        <title>A reference genome for the long-term kleptoplast-retaining sea slug Elysia crispata morphotype clarki.</title>
        <authorList>
            <person name="Eastman K.E."/>
            <person name="Pendleton A.L."/>
            <person name="Shaikh M.A."/>
            <person name="Suttiyut T."/>
            <person name="Ogas R."/>
            <person name="Tomko P."/>
            <person name="Gavelis G."/>
            <person name="Widhalm J.R."/>
            <person name="Wisecaver J.H."/>
        </authorList>
    </citation>
    <scope>NUCLEOTIDE SEQUENCE</scope>
    <source>
        <strain evidence="3">ECLA1</strain>
    </source>
</reference>
<dbReference type="SUPFAM" id="SSF57959">
    <property type="entry name" value="Leucine zipper domain"/>
    <property type="match status" value="1"/>
</dbReference>
<evidence type="ECO:0000256" key="1">
    <source>
        <dbReference type="SAM" id="MobiDB-lite"/>
    </source>
</evidence>
<evidence type="ECO:0000259" key="2">
    <source>
        <dbReference type="Pfam" id="PF00170"/>
    </source>
</evidence>
<keyword evidence="4" id="KW-1185">Reference proteome</keyword>
<evidence type="ECO:0000313" key="4">
    <source>
        <dbReference type="Proteomes" id="UP001283361"/>
    </source>
</evidence>
<feature type="region of interest" description="Disordered" evidence="1">
    <location>
        <begin position="260"/>
        <end position="310"/>
    </location>
</feature>
<feature type="region of interest" description="Disordered" evidence="1">
    <location>
        <begin position="140"/>
        <end position="160"/>
    </location>
</feature>
<feature type="compositionally biased region" description="Polar residues" evidence="1">
    <location>
        <begin position="282"/>
        <end position="308"/>
    </location>
</feature>
<dbReference type="GO" id="GO:0003700">
    <property type="term" value="F:DNA-binding transcription factor activity"/>
    <property type="evidence" value="ECO:0007669"/>
    <property type="project" value="InterPro"/>
</dbReference>
<dbReference type="EMBL" id="JAWDGP010005675">
    <property type="protein sequence ID" value="KAK3754454.1"/>
    <property type="molecule type" value="Genomic_DNA"/>
</dbReference>
<name>A0AAE0YQQ7_9GAST</name>
<dbReference type="InterPro" id="IPR046347">
    <property type="entry name" value="bZIP_sf"/>
</dbReference>
<dbReference type="Gene3D" id="1.20.5.170">
    <property type="match status" value="1"/>
</dbReference>
<dbReference type="Pfam" id="PF00170">
    <property type="entry name" value="bZIP_1"/>
    <property type="match status" value="1"/>
</dbReference>
<evidence type="ECO:0000313" key="3">
    <source>
        <dbReference type="EMBL" id="KAK3754454.1"/>
    </source>
</evidence>
<comment type="caution">
    <text evidence="3">The sequence shown here is derived from an EMBL/GenBank/DDBJ whole genome shotgun (WGS) entry which is preliminary data.</text>
</comment>
<gene>
    <name evidence="3" type="ORF">RRG08_021041</name>
</gene>
<proteinExistence type="predicted"/>
<sequence>MEFPEFSPNNDLYDSWNTNDMNRSSDFFDEIDTNSYDRSGSQVVIEDVCFSTQIFSEANKMCESNDNIQTDLTVDKILESFDPNMPTQDSVLHLEQHDYIDHDVKNDTDKESYSSSQIPSLLHCNTSSSKQKPAILVVADSSVSSSGKRGPPGGDPYSKNAIAARDNRLKKKKYIADLENTVLQLKSENDELVKEAVIRRKSVAILQQEVRYLKGVIANQSTLSALLKSVSQTPGINLASSFSQPSTDWLEKNLPYDNEAHSEVSSSVQNKTEMKRRLGSCRSKNSKSSPTPQINALQMQHGSNNKGSYTLRKKRPLCQTKLRPRVCEAKKMKVENATNENDAINIEDDSDTDSDSKNFCGAEQNLPSEACNCVSPCVCRAVTNTMMVSSMLLSL</sequence>
<accession>A0AAE0YQQ7</accession>
<feature type="domain" description="BZIP" evidence="2">
    <location>
        <begin position="159"/>
        <end position="210"/>
    </location>
</feature>